<sequence>MSSFWRGFRDALPFLLVLIPFALLFGVLATEAGLNIFETLAFSIVVIAGAAQFTALQLMSENAPAVVALVSALAVNMRMAMYSASMTPYLGSLPLWKRALVAYGLVDQSFALASAKFEASPEMPVNHRFWYFLGTVVPILPGWYIGTLVGALAGETIPSSMGLDFALPIAFVALISPMLRTPAHRGAALSASLLALGFAWLPFNFGLMVGGLGGMMVGAEIERRMGQ</sequence>
<evidence type="ECO:0000256" key="1">
    <source>
        <dbReference type="ARBA" id="ARBA00004651"/>
    </source>
</evidence>
<keyword evidence="5 8" id="KW-0812">Transmembrane</keyword>
<comment type="subcellular location">
    <subcellularLocation>
        <location evidence="1">Cell membrane</location>
        <topology evidence="1">Multi-pass membrane protein</topology>
    </subcellularLocation>
</comment>
<evidence type="ECO:0000256" key="8">
    <source>
        <dbReference type="SAM" id="Phobius"/>
    </source>
</evidence>
<feature type="transmembrane region" description="Helical" evidence="8">
    <location>
        <begin position="191"/>
        <end position="217"/>
    </location>
</feature>
<accession>A0ABT4XSR1</accession>
<keyword evidence="3" id="KW-0813">Transport</keyword>
<dbReference type="Pfam" id="PF03591">
    <property type="entry name" value="AzlC"/>
    <property type="match status" value="1"/>
</dbReference>
<evidence type="ECO:0000256" key="7">
    <source>
        <dbReference type="ARBA" id="ARBA00023136"/>
    </source>
</evidence>
<dbReference type="PANTHER" id="PTHR34979">
    <property type="entry name" value="INNER MEMBRANE PROTEIN YGAZ"/>
    <property type="match status" value="1"/>
</dbReference>
<proteinExistence type="inferred from homology"/>
<dbReference type="PANTHER" id="PTHR34979:SF1">
    <property type="entry name" value="INNER MEMBRANE PROTEIN YGAZ"/>
    <property type="match status" value="1"/>
</dbReference>
<name>A0ABT4XSR1_9RHOB</name>
<comment type="caution">
    <text evidence="9">The sequence shown here is derived from an EMBL/GenBank/DDBJ whole genome shotgun (WGS) entry which is preliminary data.</text>
</comment>
<gene>
    <name evidence="9" type="ORF">PFY00_09580</name>
</gene>
<evidence type="ECO:0000313" key="10">
    <source>
        <dbReference type="Proteomes" id="UP001210720"/>
    </source>
</evidence>
<keyword evidence="6 8" id="KW-1133">Transmembrane helix</keyword>
<evidence type="ECO:0000313" key="9">
    <source>
        <dbReference type="EMBL" id="MDA7424976.1"/>
    </source>
</evidence>
<evidence type="ECO:0000256" key="5">
    <source>
        <dbReference type="ARBA" id="ARBA00022692"/>
    </source>
</evidence>
<reference evidence="9 10" key="1">
    <citation type="submission" date="2023-01" db="EMBL/GenBank/DDBJ databases">
        <title>Thalassococcus onchidii sp. nov., isolated from a marine invertebrate from the South China Sea.</title>
        <authorList>
            <person name="Xu S."/>
            <person name="Liu Z."/>
            <person name="Xu Y."/>
        </authorList>
    </citation>
    <scope>NUCLEOTIDE SEQUENCE [LARGE SCALE GENOMIC DNA]</scope>
    <source>
        <strain evidence="9 10">KCTC 32084</strain>
    </source>
</reference>
<dbReference type="Proteomes" id="UP001210720">
    <property type="component" value="Unassembled WGS sequence"/>
</dbReference>
<keyword evidence="4" id="KW-1003">Cell membrane</keyword>
<evidence type="ECO:0000256" key="6">
    <source>
        <dbReference type="ARBA" id="ARBA00022989"/>
    </source>
</evidence>
<organism evidence="9 10">
    <name type="scientific">Thalassococcus lentus</name>
    <dbReference type="NCBI Taxonomy" id="1210524"/>
    <lineage>
        <taxon>Bacteria</taxon>
        <taxon>Pseudomonadati</taxon>
        <taxon>Pseudomonadota</taxon>
        <taxon>Alphaproteobacteria</taxon>
        <taxon>Rhodobacterales</taxon>
        <taxon>Roseobacteraceae</taxon>
        <taxon>Thalassococcus</taxon>
    </lineage>
</organism>
<dbReference type="EMBL" id="JAQIOY010000003">
    <property type="protein sequence ID" value="MDA7424976.1"/>
    <property type="molecule type" value="Genomic_DNA"/>
</dbReference>
<dbReference type="InterPro" id="IPR011606">
    <property type="entry name" value="Brnchd-chn_aa_trnsp_permease"/>
</dbReference>
<keyword evidence="10" id="KW-1185">Reference proteome</keyword>
<keyword evidence="7 8" id="KW-0472">Membrane</keyword>
<feature type="transmembrane region" description="Helical" evidence="8">
    <location>
        <begin position="65"/>
        <end position="84"/>
    </location>
</feature>
<feature type="transmembrane region" description="Helical" evidence="8">
    <location>
        <begin position="161"/>
        <end position="179"/>
    </location>
</feature>
<evidence type="ECO:0000256" key="3">
    <source>
        <dbReference type="ARBA" id="ARBA00022448"/>
    </source>
</evidence>
<comment type="similarity">
    <text evidence="2">Belongs to the AzlC family.</text>
</comment>
<feature type="transmembrane region" description="Helical" evidence="8">
    <location>
        <begin position="39"/>
        <end position="58"/>
    </location>
</feature>
<evidence type="ECO:0000256" key="2">
    <source>
        <dbReference type="ARBA" id="ARBA00010735"/>
    </source>
</evidence>
<protein>
    <submittedName>
        <fullName evidence="9">AzlC family ABC transporter permease</fullName>
    </submittedName>
</protein>
<evidence type="ECO:0000256" key="4">
    <source>
        <dbReference type="ARBA" id="ARBA00022475"/>
    </source>
</evidence>
<feature type="transmembrane region" description="Helical" evidence="8">
    <location>
        <begin position="129"/>
        <end position="154"/>
    </location>
</feature>